<dbReference type="CDD" id="cd01948">
    <property type="entry name" value="EAL"/>
    <property type="match status" value="1"/>
</dbReference>
<dbReference type="InterPro" id="IPR050706">
    <property type="entry name" value="Cyclic-di-GMP_PDE-like"/>
</dbReference>
<keyword evidence="4" id="KW-1185">Reference proteome</keyword>
<feature type="domain" description="GGDEF" evidence="2">
    <location>
        <begin position="277"/>
        <end position="415"/>
    </location>
</feature>
<dbReference type="SMART" id="SM00052">
    <property type="entry name" value="EAL"/>
    <property type="match status" value="1"/>
</dbReference>
<dbReference type="InterPro" id="IPR035919">
    <property type="entry name" value="EAL_sf"/>
</dbReference>
<dbReference type="CDD" id="cd01949">
    <property type="entry name" value="GGDEF"/>
    <property type="match status" value="1"/>
</dbReference>
<dbReference type="OrthoDB" id="23692at2"/>
<dbReference type="InterPro" id="IPR000160">
    <property type="entry name" value="GGDEF_dom"/>
</dbReference>
<feature type="domain" description="EAL" evidence="1">
    <location>
        <begin position="424"/>
        <end position="672"/>
    </location>
</feature>
<name>A0A346XYY7_9ACTN</name>
<dbReference type="InterPro" id="IPR001633">
    <property type="entry name" value="EAL_dom"/>
</dbReference>
<evidence type="ECO:0000313" key="4">
    <source>
        <dbReference type="Proteomes" id="UP000264006"/>
    </source>
</evidence>
<dbReference type="Proteomes" id="UP000264006">
    <property type="component" value="Chromosome"/>
</dbReference>
<sequence length="683" mass="73025">MQAHHMDGIPWAAALLDEDGVVVGTSEEWRRIAAGDPERTTFVDVGERYLDALGRRAADHADDTAGRLGIVIRRVLDGGHAAAPVDYACHTPEGLAWYRIHVTSVPGGGATVIHLPVTSEVRTKLATQSQTLGVIELDTDLQARAVDDLWARSRGVGSDEDLGDGWWEAIHPADRSGLLGLLRDVGATGGPSTDPVVTDVRFWGADGEVSARAEVSAHGNEDGTLGLLVVLRRRDSHIAGIVGTDRIGRDALTGLPDRTVLSDHLRLALGRAERDGRRVALMFLDLDGFKPVNDTHGHVVGDRLLVMVGGRLSGCLRPSDLLVRHGGDEFVVVLTDVDDMQAVQEVAERMREALGRPFDLDGDLVAPLQLPGLSVSIGVATARGGEDPSTLLRRADAAMYLAKADGPGRIRTADGDVAAAGPVVDLSATMVEQAWSEGEFEVWFQPIVDLSDGRVEAVEALLRWRHPELGVLPASVFVPTAVSSGLIADLGWWALDRAMSTLPIDLGVDLYINVALSQFRDRDRLEGLIARLGNGAHRNRTVIELSEHVLNTDGVWVREAVAALRGASVRIAIDDFGAGFSSFSRLRHMPNDVLKVDDSIVRGIDRDPAAQRVLAGVLVLADALGLRVIAEGVEHTGEVRVLRSLGVSLAQGHLLAPAVSAEDLGGVIAGMKDTVSEFEHREG</sequence>
<accession>A0A346XYY7</accession>
<dbReference type="KEGG" id="euz:DVS28_a2755"/>
<dbReference type="InterPro" id="IPR029787">
    <property type="entry name" value="Nucleotide_cyclase"/>
</dbReference>
<protein>
    <submittedName>
        <fullName evidence="3">Diguanylate cyclase/phosphodiesterase (GGDEF &amp; EAL domains) with PAS/PAC sensor(S)</fullName>
    </submittedName>
</protein>
<dbReference type="PANTHER" id="PTHR33121:SF70">
    <property type="entry name" value="SIGNALING PROTEIN YKOW"/>
    <property type="match status" value="1"/>
</dbReference>
<dbReference type="AlphaFoldDB" id="A0A346XYY7"/>
<dbReference type="PROSITE" id="PS50883">
    <property type="entry name" value="EAL"/>
    <property type="match status" value="1"/>
</dbReference>
<evidence type="ECO:0000259" key="1">
    <source>
        <dbReference type="PROSITE" id="PS50883"/>
    </source>
</evidence>
<proteinExistence type="predicted"/>
<dbReference type="NCBIfam" id="TIGR00254">
    <property type="entry name" value="GGDEF"/>
    <property type="match status" value="1"/>
</dbReference>
<dbReference type="EMBL" id="CP031165">
    <property type="protein sequence ID" value="AXV07434.1"/>
    <property type="molecule type" value="Genomic_DNA"/>
</dbReference>
<dbReference type="Pfam" id="PF00563">
    <property type="entry name" value="EAL"/>
    <property type="match status" value="1"/>
</dbReference>
<dbReference type="SMART" id="SM00267">
    <property type="entry name" value="GGDEF"/>
    <property type="match status" value="1"/>
</dbReference>
<dbReference type="Gene3D" id="3.30.70.270">
    <property type="match status" value="1"/>
</dbReference>
<dbReference type="InterPro" id="IPR035965">
    <property type="entry name" value="PAS-like_dom_sf"/>
</dbReference>
<dbReference type="PROSITE" id="PS50887">
    <property type="entry name" value="GGDEF"/>
    <property type="match status" value="1"/>
</dbReference>
<dbReference type="GO" id="GO:0071111">
    <property type="term" value="F:cyclic-guanylate-specific phosphodiesterase activity"/>
    <property type="evidence" value="ECO:0007669"/>
    <property type="project" value="InterPro"/>
</dbReference>
<dbReference type="SUPFAM" id="SSF55785">
    <property type="entry name" value="PYP-like sensor domain (PAS domain)"/>
    <property type="match status" value="1"/>
</dbReference>
<reference evidence="3 4" key="1">
    <citation type="submission" date="2018-09" db="EMBL/GenBank/DDBJ databases">
        <title>Complete genome sequence of Euzebya sp. DY32-46 isolated from seawater of Pacific Ocean.</title>
        <authorList>
            <person name="Xu L."/>
            <person name="Wu Y.-H."/>
            <person name="Xu X.-W."/>
        </authorList>
    </citation>
    <scope>NUCLEOTIDE SEQUENCE [LARGE SCALE GENOMIC DNA]</scope>
    <source>
        <strain evidence="3 4">DY32-46</strain>
    </source>
</reference>
<dbReference type="PANTHER" id="PTHR33121">
    <property type="entry name" value="CYCLIC DI-GMP PHOSPHODIESTERASE PDEF"/>
    <property type="match status" value="1"/>
</dbReference>
<evidence type="ECO:0000259" key="2">
    <source>
        <dbReference type="PROSITE" id="PS50887"/>
    </source>
</evidence>
<dbReference type="InterPro" id="IPR043128">
    <property type="entry name" value="Rev_trsase/Diguanyl_cyclase"/>
</dbReference>
<organism evidence="3 4">
    <name type="scientific">Euzebya pacifica</name>
    <dbReference type="NCBI Taxonomy" id="1608957"/>
    <lineage>
        <taxon>Bacteria</taxon>
        <taxon>Bacillati</taxon>
        <taxon>Actinomycetota</taxon>
        <taxon>Nitriliruptoria</taxon>
        <taxon>Euzebyales</taxon>
    </lineage>
</organism>
<evidence type="ECO:0000313" key="3">
    <source>
        <dbReference type="EMBL" id="AXV07434.1"/>
    </source>
</evidence>
<dbReference type="Pfam" id="PF00990">
    <property type="entry name" value="GGDEF"/>
    <property type="match status" value="1"/>
</dbReference>
<dbReference type="Gene3D" id="3.30.450.20">
    <property type="entry name" value="PAS domain"/>
    <property type="match status" value="1"/>
</dbReference>
<dbReference type="Gene3D" id="3.20.20.450">
    <property type="entry name" value="EAL domain"/>
    <property type="match status" value="1"/>
</dbReference>
<dbReference type="SUPFAM" id="SSF55073">
    <property type="entry name" value="Nucleotide cyclase"/>
    <property type="match status" value="1"/>
</dbReference>
<dbReference type="SUPFAM" id="SSF141868">
    <property type="entry name" value="EAL domain-like"/>
    <property type="match status" value="1"/>
</dbReference>
<gene>
    <name evidence="3" type="ORF">DVS28_a2755</name>
</gene>